<proteinExistence type="predicted"/>
<dbReference type="InterPro" id="IPR029058">
    <property type="entry name" value="AB_hydrolase_fold"/>
</dbReference>
<evidence type="ECO:0000313" key="2">
    <source>
        <dbReference type="EMBL" id="KKO06633.1"/>
    </source>
</evidence>
<dbReference type="InterPro" id="IPR000073">
    <property type="entry name" value="AB_hydrolase_1"/>
</dbReference>
<dbReference type="Gene3D" id="3.40.50.1820">
    <property type="entry name" value="alpha/beta hydrolase"/>
    <property type="match status" value="1"/>
</dbReference>
<protein>
    <recommendedName>
        <fullName evidence="1">AB hydrolase-1 domain-containing protein</fullName>
    </recommendedName>
</protein>
<dbReference type="AlphaFoldDB" id="A0A0F9W330"/>
<evidence type="ECO:0000259" key="1">
    <source>
        <dbReference type="Pfam" id="PF12697"/>
    </source>
</evidence>
<name>A0A0F9W330_9ZZZZ</name>
<dbReference type="SUPFAM" id="SSF53474">
    <property type="entry name" value="alpha/beta-Hydrolases"/>
    <property type="match status" value="1"/>
</dbReference>
<dbReference type="Pfam" id="PF12697">
    <property type="entry name" value="Abhydrolase_6"/>
    <property type="match status" value="1"/>
</dbReference>
<reference evidence="2" key="1">
    <citation type="journal article" date="2015" name="Nature">
        <title>Complex archaea that bridge the gap between prokaryotes and eukaryotes.</title>
        <authorList>
            <person name="Spang A."/>
            <person name="Saw J.H."/>
            <person name="Jorgensen S.L."/>
            <person name="Zaremba-Niedzwiedzka K."/>
            <person name="Martijn J."/>
            <person name="Lind A.E."/>
            <person name="van Eijk R."/>
            <person name="Schleper C."/>
            <person name="Guy L."/>
            <person name="Ettema T.J."/>
        </authorList>
    </citation>
    <scope>NUCLEOTIDE SEQUENCE</scope>
</reference>
<feature type="domain" description="AB hydrolase-1" evidence="1">
    <location>
        <begin position="82"/>
        <end position="302"/>
    </location>
</feature>
<organism evidence="2">
    <name type="scientific">marine sediment metagenome</name>
    <dbReference type="NCBI Taxonomy" id="412755"/>
    <lineage>
        <taxon>unclassified sequences</taxon>
        <taxon>metagenomes</taxon>
        <taxon>ecological metagenomes</taxon>
    </lineage>
</organism>
<gene>
    <name evidence="2" type="ORF">LCGC14_0064410</name>
</gene>
<accession>A0A0F9W330</accession>
<dbReference type="EMBL" id="LAZR01000015">
    <property type="protein sequence ID" value="KKO06633.1"/>
    <property type="molecule type" value="Genomic_DNA"/>
</dbReference>
<comment type="caution">
    <text evidence="2">The sequence shown here is derived from an EMBL/GenBank/DDBJ whole genome shotgun (WGS) entry which is preliminary data.</text>
</comment>
<sequence length="310" mass="34470">MEMLIGLVGLAILVVIYLRRYLLRKEIPAPQATTFNGNLFKVGEAVLARRTTTGASSSVVVVPGFVENFLYFTEFYESPDIELIKLTCSGYHVPVNQARFQAVDWGQPPAHPSGTIAYDAAVLTRALENLVTTDTVRVHGHSRGGAVVLEAARQRPDLFEKVEVVLEAPVLPQGKPYKPMPPIARWFMPFVLVLWQQNPISDANRKTWGPLDNPRKRELIMGYPFNARRCSTLVANLKDMASWMENTGFEIYRNVKRGAIVVPAKDKVLNPAAMLASARQADNLRVIEIPDCSHFVVSDSPHSIPPLLQA</sequence>